<evidence type="ECO:0000256" key="1">
    <source>
        <dbReference type="ARBA" id="ARBA00004141"/>
    </source>
</evidence>
<dbReference type="GO" id="GO:0016020">
    <property type="term" value="C:membrane"/>
    <property type="evidence" value="ECO:0007669"/>
    <property type="project" value="UniProtKB-SubCell"/>
</dbReference>
<protein>
    <submittedName>
        <fullName evidence="7">Gustatory receptor</fullName>
    </submittedName>
</protein>
<feature type="transmembrane region" description="Helical" evidence="5">
    <location>
        <begin position="64"/>
        <end position="95"/>
    </location>
</feature>
<dbReference type="GO" id="GO:0004984">
    <property type="term" value="F:olfactory receptor activity"/>
    <property type="evidence" value="ECO:0007669"/>
    <property type="project" value="TreeGrafter"/>
</dbReference>
<dbReference type="PANTHER" id="PTHR31357:SF18">
    <property type="entry name" value="SERPENTINE RECEPTOR, CLASS T"/>
    <property type="match status" value="1"/>
</dbReference>
<comment type="subcellular location">
    <subcellularLocation>
        <location evidence="1">Membrane</location>
        <topology evidence="1">Multi-pass membrane protein</topology>
    </subcellularLocation>
</comment>
<name>A0A915ERY7_9BILA</name>
<evidence type="ECO:0000256" key="2">
    <source>
        <dbReference type="ARBA" id="ARBA00022692"/>
    </source>
</evidence>
<feature type="transmembrane region" description="Helical" evidence="5">
    <location>
        <begin position="195"/>
        <end position="217"/>
    </location>
</feature>
<evidence type="ECO:0000313" key="7">
    <source>
        <dbReference type="WBParaSite" id="jg8318"/>
    </source>
</evidence>
<feature type="transmembrane region" description="Helical" evidence="5">
    <location>
        <begin position="23"/>
        <end position="43"/>
    </location>
</feature>
<proteinExistence type="predicted"/>
<dbReference type="InterPro" id="IPR051080">
    <property type="entry name" value="Nematode_rcpt-like_serp_alpha"/>
</dbReference>
<reference evidence="7" key="1">
    <citation type="submission" date="2022-11" db="UniProtKB">
        <authorList>
            <consortium name="WormBaseParasite"/>
        </authorList>
    </citation>
    <scope>IDENTIFICATION</scope>
</reference>
<keyword evidence="2 5" id="KW-0812">Transmembrane</keyword>
<dbReference type="Proteomes" id="UP000887574">
    <property type="component" value="Unplaced"/>
</dbReference>
<feature type="transmembrane region" description="Helical" evidence="5">
    <location>
        <begin position="290"/>
        <end position="308"/>
    </location>
</feature>
<organism evidence="6 7">
    <name type="scientific">Ditylenchus dipsaci</name>
    <dbReference type="NCBI Taxonomy" id="166011"/>
    <lineage>
        <taxon>Eukaryota</taxon>
        <taxon>Metazoa</taxon>
        <taxon>Ecdysozoa</taxon>
        <taxon>Nematoda</taxon>
        <taxon>Chromadorea</taxon>
        <taxon>Rhabditida</taxon>
        <taxon>Tylenchina</taxon>
        <taxon>Tylenchomorpha</taxon>
        <taxon>Sphaerularioidea</taxon>
        <taxon>Anguinidae</taxon>
        <taxon>Anguininae</taxon>
        <taxon>Ditylenchus</taxon>
    </lineage>
</organism>
<feature type="transmembrane region" description="Helical" evidence="5">
    <location>
        <begin position="150"/>
        <end position="173"/>
    </location>
</feature>
<dbReference type="AlphaFoldDB" id="A0A915ERY7"/>
<feature type="transmembrane region" description="Helical" evidence="5">
    <location>
        <begin position="249"/>
        <end position="270"/>
    </location>
</feature>
<evidence type="ECO:0000313" key="6">
    <source>
        <dbReference type="Proteomes" id="UP000887574"/>
    </source>
</evidence>
<keyword evidence="3 5" id="KW-1133">Transmembrane helix</keyword>
<evidence type="ECO:0000256" key="5">
    <source>
        <dbReference type="SAM" id="Phobius"/>
    </source>
</evidence>
<keyword evidence="4 5" id="KW-0472">Membrane</keyword>
<dbReference type="WBParaSite" id="jg8318">
    <property type="protein sequence ID" value="jg8318"/>
    <property type="gene ID" value="jg8318"/>
</dbReference>
<dbReference type="InterPro" id="IPR019408">
    <property type="entry name" value="7TM_GPCR_serpentine_rcpt_Srab"/>
</dbReference>
<evidence type="ECO:0000256" key="3">
    <source>
        <dbReference type="ARBA" id="ARBA00022989"/>
    </source>
</evidence>
<feature type="transmembrane region" description="Helical" evidence="5">
    <location>
        <begin position="115"/>
        <end position="138"/>
    </location>
</feature>
<sequence length="348" mass="40274">MAAAPLNNCTAARILTKSLPLHLIRHLQILLCIITLIFFFLNIEKPWRSKDATPRSRLRFHTNLKIVVGVASVFYVLHSLAVITTRVPYVITFYFDFVSDCSYQIVAWKCLSFRIPIYISIVGFTFFHLALCIERAVATFFLETYEKHHGVFGIFAAIIMFLGAVVCNFYIFYEEDFSALKSYCMSTTTTSARKLLFVINCLTFFDVFTTIGDFILLQVNKSQSKKKTVSNYTLRKAYQLRENKISIRLIFPLSVTHSATFSLYLLLTTVQRTFFADVDSLTYASMVDSIHLIVCMNTLLTLALFYYLKKKLEAQISQSDRETRINSNHQTDVYFEQFQRQINRRTTT</sequence>
<dbReference type="PANTHER" id="PTHR31357">
    <property type="entry name" value="SERPENTINE RECEPTOR CLASS ALPHA-10"/>
    <property type="match status" value="1"/>
</dbReference>
<keyword evidence="6" id="KW-1185">Reference proteome</keyword>
<evidence type="ECO:0000256" key="4">
    <source>
        <dbReference type="ARBA" id="ARBA00023136"/>
    </source>
</evidence>
<dbReference type="Pfam" id="PF10292">
    <property type="entry name" value="7TM_GPCR_Srab"/>
    <property type="match status" value="1"/>
</dbReference>
<accession>A0A915ERY7</accession>